<reference evidence="6" key="2">
    <citation type="journal article" date="2018" name="BMC Genomics">
        <title>Whole genome sequencing and function prediction of 133 gut anaerobes isolated from chicken caecum in pure cultures.</title>
        <authorList>
            <person name="Medvecky M."/>
            <person name="Cejkova D."/>
            <person name="Polansky O."/>
            <person name="Karasova D."/>
            <person name="Kubasova T."/>
            <person name="Cizek A."/>
            <person name="Rychlik I."/>
        </authorList>
    </citation>
    <scope>NUCLEOTIDE SEQUENCE</scope>
    <source>
        <strain evidence="6">An42</strain>
    </source>
</reference>
<evidence type="ECO:0000313" key="5">
    <source>
        <dbReference type="EMBL" id="MDC7151112.1"/>
    </source>
</evidence>
<dbReference type="Pfam" id="PF02311">
    <property type="entry name" value="AraC_binding"/>
    <property type="match status" value="1"/>
</dbReference>
<dbReference type="InterPro" id="IPR037923">
    <property type="entry name" value="HTH-like"/>
</dbReference>
<dbReference type="SUPFAM" id="SSF51215">
    <property type="entry name" value="Regulatory protein AraC"/>
    <property type="match status" value="1"/>
</dbReference>
<evidence type="ECO:0000313" key="6">
    <source>
        <dbReference type="EMBL" id="OUO01956.1"/>
    </source>
</evidence>
<dbReference type="InterPro" id="IPR018060">
    <property type="entry name" value="HTH_AraC"/>
</dbReference>
<dbReference type="AlphaFoldDB" id="A0A9Q5SP79"/>
<dbReference type="Proteomes" id="UP001213646">
    <property type="component" value="Unassembled WGS sequence"/>
</dbReference>
<reference evidence="7" key="1">
    <citation type="submission" date="2017-04" db="EMBL/GenBank/DDBJ databases">
        <title>Function of individual gut microbiota members based on whole genome sequencing of pure cultures obtained from chicken caecum.</title>
        <authorList>
            <person name="Medvecky M."/>
            <person name="Cejkova D."/>
            <person name="Polansky O."/>
            <person name="Karasova D."/>
            <person name="Kubasova T."/>
            <person name="Cizek A."/>
            <person name="Rychlik I."/>
        </authorList>
    </citation>
    <scope>NUCLEOTIDE SEQUENCE [LARGE SCALE GENOMIC DNA]</scope>
    <source>
        <strain evidence="7">An42</strain>
    </source>
</reference>
<dbReference type="GO" id="GO:0043565">
    <property type="term" value="F:sequence-specific DNA binding"/>
    <property type="evidence" value="ECO:0007669"/>
    <property type="project" value="InterPro"/>
</dbReference>
<dbReference type="SMART" id="SM00342">
    <property type="entry name" value="HTH_ARAC"/>
    <property type="match status" value="1"/>
</dbReference>
<evidence type="ECO:0000256" key="2">
    <source>
        <dbReference type="ARBA" id="ARBA00023125"/>
    </source>
</evidence>
<dbReference type="Gene3D" id="1.10.10.60">
    <property type="entry name" value="Homeodomain-like"/>
    <property type="match status" value="2"/>
</dbReference>
<dbReference type="PROSITE" id="PS01124">
    <property type="entry name" value="HTH_ARAC_FAMILY_2"/>
    <property type="match status" value="1"/>
</dbReference>
<proteinExistence type="predicted"/>
<dbReference type="RefSeq" id="WP_087375742.1">
    <property type="nucleotide sequence ID" value="NZ_CAJLBM010000052.1"/>
</dbReference>
<dbReference type="EMBL" id="JAQPYX010000167">
    <property type="protein sequence ID" value="MDC7151112.1"/>
    <property type="molecule type" value="Genomic_DNA"/>
</dbReference>
<dbReference type="InterPro" id="IPR018062">
    <property type="entry name" value="HTH_AraC-typ_CS"/>
</dbReference>
<feature type="domain" description="HTH araC/xylS-type" evidence="4">
    <location>
        <begin position="173"/>
        <end position="273"/>
    </location>
</feature>
<reference evidence="5" key="3">
    <citation type="submission" date="2023-01" db="EMBL/GenBank/DDBJ databases">
        <title>Exploring GABA producing Bacteroides strains toward improving mental health.</title>
        <authorList>
            <person name="Yousuf B."/>
            <person name="Bouhlel N.E."/>
            <person name="Mottawea W."/>
            <person name="Hammami R."/>
        </authorList>
    </citation>
    <scope>NUCLEOTIDE SEQUENCE</scope>
    <source>
        <strain evidence="5">UO.H1047</strain>
    </source>
</reference>
<evidence type="ECO:0000256" key="1">
    <source>
        <dbReference type="ARBA" id="ARBA00023015"/>
    </source>
</evidence>
<keyword evidence="3" id="KW-0804">Transcription</keyword>
<evidence type="ECO:0000256" key="3">
    <source>
        <dbReference type="ARBA" id="ARBA00023163"/>
    </source>
</evidence>
<dbReference type="Pfam" id="PF12833">
    <property type="entry name" value="HTH_18"/>
    <property type="match status" value="1"/>
</dbReference>
<gene>
    <name evidence="6" type="ORF">B5F96_17305</name>
    <name evidence="5" type="ORF">PQG89_17110</name>
</gene>
<protein>
    <submittedName>
        <fullName evidence="6">AraC family transcriptional regulator</fullName>
    </submittedName>
    <submittedName>
        <fullName evidence="5">Helix-turn-helix domain-containing protein</fullName>
    </submittedName>
</protein>
<organism evidence="6 7">
    <name type="scientific">Parabacteroides johnsonii</name>
    <dbReference type="NCBI Taxonomy" id="387661"/>
    <lineage>
        <taxon>Bacteria</taxon>
        <taxon>Pseudomonadati</taxon>
        <taxon>Bacteroidota</taxon>
        <taxon>Bacteroidia</taxon>
        <taxon>Bacteroidales</taxon>
        <taxon>Tannerellaceae</taxon>
        <taxon>Parabacteroides</taxon>
    </lineage>
</organism>
<name>A0A9Q5SP79_9BACT</name>
<keyword evidence="2" id="KW-0238">DNA-binding</keyword>
<dbReference type="InterPro" id="IPR003313">
    <property type="entry name" value="AraC-bd"/>
</dbReference>
<dbReference type="InterPro" id="IPR014710">
    <property type="entry name" value="RmlC-like_jellyroll"/>
</dbReference>
<dbReference type="GO" id="GO:0003700">
    <property type="term" value="F:DNA-binding transcription factor activity"/>
    <property type="evidence" value="ECO:0007669"/>
    <property type="project" value="InterPro"/>
</dbReference>
<dbReference type="PANTHER" id="PTHR43280:SF28">
    <property type="entry name" value="HTH-TYPE TRANSCRIPTIONAL ACTIVATOR RHAS"/>
    <property type="match status" value="1"/>
</dbReference>
<sequence length="285" mass="33404">MWKENLYQPVEILLREHDTFPIGEHQHSFFEMAYILEGTGSFVVNSVNGGKEHHNYCAADLCLIPPNRVHLFRICSHSRYLFIRFTENYVTDYINRYAEGALDIQAGYCIRFQQSDAEMLHSLIGLIVREVSEKKMMSDYLLNCYVNSVIVLAVRNLSTSAPEHDNADSSKAQYMLKYIRQHIHQPELLKLNIVAEKFHLSPTYAGRFFKRNFGEDFKQYIQKSRLKTVEDMLVGTQMSIKEISNRMGYTDPCYLNKLFQQYHNMTPLQYRKKYCGTHLPISEEK</sequence>
<evidence type="ECO:0000259" key="4">
    <source>
        <dbReference type="PROSITE" id="PS01124"/>
    </source>
</evidence>
<dbReference type="Proteomes" id="UP000195975">
    <property type="component" value="Unassembled WGS sequence"/>
</dbReference>
<dbReference type="EMBL" id="NFIJ01000030">
    <property type="protein sequence ID" value="OUO01956.1"/>
    <property type="molecule type" value="Genomic_DNA"/>
</dbReference>
<keyword evidence="1" id="KW-0805">Transcription regulation</keyword>
<dbReference type="Gene3D" id="2.60.120.10">
    <property type="entry name" value="Jelly Rolls"/>
    <property type="match status" value="1"/>
</dbReference>
<comment type="caution">
    <text evidence="6">The sequence shown here is derived from an EMBL/GenBank/DDBJ whole genome shotgun (WGS) entry which is preliminary data.</text>
</comment>
<dbReference type="PROSITE" id="PS00041">
    <property type="entry name" value="HTH_ARAC_FAMILY_1"/>
    <property type="match status" value="1"/>
</dbReference>
<dbReference type="InterPro" id="IPR009057">
    <property type="entry name" value="Homeodomain-like_sf"/>
</dbReference>
<accession>A0A9Q5SP79</accession>
<dbReference type="SUPFAM" id="SSF46689">
    <property type="entry name" value="Homeodomain-like"/>
    <property type="match status" value="1"/>
</dbReference>
<evidence type="ECO:0000313" key="7">
    <source>
        <dbReference type="Proteomes" id="UP000195975"/>
    </source>
</evidence>
<dbReference type="PANTHER" id="PTHR43280">
    <property type="entry name" value="ARAC-FAMILY TRANSCRIPTIONAL REGULATOR"/>
    <property type="match status" value="1"/>
</dbReference>